<keyword evidence="1" id="KW-0812">Transmembrane</keyword>
<keyword evidence="1" id="KW-1133">Transmembrane helix</keyword>
<comment type="caution">
    <text evidence="2">The sequence shown here is derived from an EMBL/GenBank/DDBJ whole genome shotgun (WGS) entry which is preliminary data.</text>
</comment>
<evidence type="ECO:0000313" key="2">
    <source>
        <dbReference type="EMBL" id="EFA23028.1"/>
    </source>
</evidence>
<dbReference type="STRING" id="561180.BIFGAL_03132"/>
<evidence type="ECO:0000313" key="3">
    <source>
        <dbReference type="Proteomes" id="UP000003656"/>
    </source>
</evidence>
<accession>D1NTH4</accession>
<organism evidence="2 3">
    <name type="scientific">Bifidobacterium gallicum DSM 20093 = LMG 11596</name>
    <dbReference type="NCBI Taxonomy" id="561180"/>
    <lineage>
        <taxon>Bacteria</taxon>
        <taxon>Bacillati</taxon>
        <taxon>Actinomycetota</taxon>
        <taxon>Actinomycetes</taxon>
        <taxon>Bifidobacteriales</taxon>
        <taxon>Bifidobacteriaceae</taxon>
        <taxon>Bifidobacterium</taxon>
    </lineage>
</organism>
<sequence>MSVWMMMRQTAHMPDCNARRFIWTAGIVVAPVTGWLLLYWPTQTRAMIRHQRGAPGRTVQPLY</sequence>
<proteinExistence type="predicted"/>
<feature type="transmembrane region" description="Helical" evidence="1">
    <location>
        <begin position="21"/>
        <end position="40"/>
    </location>
</feature>
<keyword evidence="1" id="KW-0472">Membrane</keyword>
<dbReference type="AlphaFoldDB" id="D1NTH4"/>
<name>D1NTH4_9BIFI</name>
<reference evidence="2 3" key="1">
    <citation type="submission" date="2009-11" db="EMBL/GenBank/DDBJ databases">
        <authorList>
            <person name="Weinstock G."/>
            <person name="Sodergren E."/>
            <person name="Clifton S."/>
            <person name="Fulton L."/>
            <person name="Fulton B."/>
            <person name="Courtney L."/>
            <person name="Fronick C."/>
            <person name="Harrison M."/>
            <person name="Strong C."/>
            <person name="Farmer C."/>
            <person name="Delahaunty K."/>
            <person name="Markovic C."/>
            <person name="Hall O."/>
            <person name="Minx P."/>
            <person name="Tomlinson C."/>
            <person name="Mitreva M."/>
            <person name="Nelson J."/>
            <person name="Hou S."/>
            <person name="Wollam A."/>
            <person name="Pepin K.H."/>
            <person name="Johnson M."/>
            <person name="Bhonagiri V."/>
            <person name="Nash W.E."/>
            <person name="Warren W."/>
            <person name="Chinwalla A."/>
            <person name="Mardis E.R."/>
            <person name="Wilson R.K."/>
        </authorList>
    </citation>
    <scope>NUCLEOTIDE SEQUENCE [LARGE SCALE GENOMIC DNA]</scope>
    <source>
        <strain evidence="2 3">DSM 20093</strain>
    </source>
</reference>
<dbReference type="EMBL" id="ABXB03000002">
    <property type="protein sequence ID" value="EFA23028.1"/>
    <property type="molecule type" value="Genomic_DNA"/>
</dbReference>
<evidence type="ECO:0000256" key="1">
    <source>
        <dbReference type="SAM" id="Phobius"/>
    </source>
</evidence>
<protein>
    <submittedName>
        <fullName evidence="2">Uncharacterized protein</fullName>
    </submittedName>
</protein>
<dbReference type="Proteomes" id="UP000003656">
    <property type="component" value="Unassembled WGS sequence"/>
</dbReference>
<gene>
    <name evidence="2" type="ORF">BIFGAL_03132</name>
</gene>